<keyword evidence="3" id="KW-1185">Reference proteome</keyword>
<dbReference type="Proteomes" id="UP000095751">
    <property type="component" value="Unassembled WGS sequence"/>
</dbReference>
<proteinExistence type="predicted"/>
<dbReference type="InParanoid" id="A0A1E7FZM4"/>
<feature type="compositionally biased region" description="Low complexity" evidence="1">
    <location>
        <begin position="344"/>
        <end position="356"/>
    </location>
</feature>
<evidence type="ECO:0000256" key="1">
    <source>
        <dbReference type="SAM" id="MobiDB-lite"/>
    </source>
</evidence>
<gene>
    <name evidence="2" type="ORF">FRACYDRAFT_233772</name>
</gene>
<dbReference type="KEGG" id="fcy:FRACYDRAFT_233772"/>
<feature type="compositionally biased region" description="Low complexity" evidence="1">
    <location>
        <begin position="52"/>
        <end position="63"/>
    </location>
</feature>
<feature type="region of interest" description="Disordered" evidence="1">
    <location>
        <begin position="1"/>
        <end position="24"/>
    </location>
</feature>
<evidence type="ECO:0000313" key="3">
    <source>
        <dbReference type="Proteomes" id="UP000095751"/>
    </source>
</evidence>
<reference evidence="2 3" key="1">
    <citation type="submission" date="2016-09" db="EMBL/GenBank/DDBJ databases">
        <title>Extensive genetic diversity and differential bi-allelic expression allows diatom success in the polar Southern Ocean.</title>
        <authorList>
            <consortium name="DOE Joint Genome Institute"/>
            <person name="Mock T."/>
            <person name="Otillar R.P."/>
            <person name="Strauss J."/>
            <person name="Dupont C."/>
            <person name="Frickenhaus S."/>
            <person name="Maumus F."/>
            <person name="Mcmullan M."/>
            <person name="Sanges R."/>
            <person name="Schmutz J."/>
            <person name="Toseland A."/>
            <person name="Valas R."/>
            <person name="Veluchamy A."/>
            <person name="Ward B.J."/>
            <person name="Allen A."/>
            <person name="Barry K."/>
            <person name="Falciatore A."/>
            <person name="Ferrante M."/>
            <person name="Fortunato A.E."/>
            <person name="Gloeckner G."/>
            <person name="Gruber A."/>
            <person name="Hipkin R."/>
            <person name="Janech M."/>
            <person name="Kroth P."/>
            <person name="Leese F."/>
            <person name="Lindquist E."/>
            <person name="Lyon B.R."/>
            <person name="Martin J."/>
            <person name="Mayer C."/>
            <person name="Parker M."/>
            <person name="Quesneville H."/>
            <person name="Raymond J."/>
            <person name="Uhlig C."/>
            <person name="Valentin K.U."/>
            <person name="Worden A.Z."/>
            <person name="Armbrust E.V."/>
            <person name="Bowler C."/>
            <person name="Green B."/>
            <person name="Moulton V."/>
            <person name="Van Oosterhout C."/>
            <person name="Grigoriev I."/>
        </authorList>
    </citation>
    <scope>NUCLEOTIDE SEQUENCE [LARGE SCALE GENOMIC DNA]</scope>
    <source>
        <strain evidence="2 3">CCMP1102</strain>
    </source>
</reference>
<protein>
    <submittedName>
        <fullName evidence="2">Uncharacterized protein</fullName>
    </submittedName>
</protein>
<name>A0A1E7FZM4_9STRA</name>
<dbReference type="AlphaFoldDB" id="A0A1E7FZM4"/>
<feature type="compositionally biased region" description="Low complexity" evidence="1">
    <location>
        <begin position="1"/>
        <end position="11"/>
    </location>
</feature>
<feature type="region of interest" description="Disordered" evidence="1">
    <location>
        <begin position="52"/>
        <end position="77"/>
    </location>
</feature>
<feature type="region of interest" description="Disordered" evidence="1">
    <location>
        <begin position="288"/>
        <end position="356"/>
    </location>
</feature>
<dbReference type="EMBL" id="KV784353">
    <property type="protein sequence ID" value="OEU23600.1"/>
    <property type="molecule type" value="Genomic_DNA"/>
</dbReference>
<accession>A0A1E7FZM4</accession>
<evidence type="ECO:0000313" key="2">
    <source>
        <dbReference type="EMBL" id="OEU23600.1"/>
    </source>
</evidence>
<organism evidence="2 3">
    <name type="scientific">Fragilariopsis cylindrus CCMP1102</name>
    <dbReference type="NCBI Taxonomy" id="635003"/>
    <lineage>
        <taxon>Eukaryota</taxon>
        <taxon>Sar</taxon>
        <taxon>Stramenopiles</taxon>
        <taxon>Ochrophyta</taxon>
        <taxon>Bacillariophyta</taxon>
        <taxon>Bacillariophyceae</taxon>
        <taxon>Bacillariophycidae</taxon>
        <taxon>Bacillariales</taxon>
        <taxon>Bacillariaceae</taxon>
        <taxon>Fragilariopsis</taxon>
    </lineage>
</organism>
<sequence>MTTSSSFKSSDSGGGGNKKRKAITPPISAPIIAAAAKIPATTTAAAVSGGVTTTLDSSNNPNNNDKKKKNNPPSSSSVEIVDLRDFLKALPKTKLTLRAKTHVQLEIIDITTTATATTATATKNKKKKMKSASTSTSTSSSCHVVISGAMDLKNLNQLIAYLTGHTQDYNYHSQKGKVVKGAGGRHHVVDKDIKITQIFQGLITGPTSGIAYDSDIAKNIQLIWKRSNQQAQGSPTYKIVCTGILANKCLLGKQEPLPRVVNNMIGNGKNTISRGFMNGQFLYRTNDIIRGDRKSPPKLSFGGGGNKNKNPRQRTNENAAKPIVNADDGSAAAFEQKNIESAGLPTLSPVSSTTTS</sequence>
<dbReference type="OrthoDB" id="10641168at2759"/>